<dbReference type="EMBL" id="JBHSAJ010000145">
    <property type="protein sequence ID" value="MFC3937879.1"/>
    <property type="molecule type" value="Genomic_DNA"/>
</dbReference>
<proteinExistence type="predicted"/>
<dbReference type="RefSeq" id="WP_055402350.1">
    <property type="nucleotide sequence ID" value="NZ_JAMXAX010000184.1"/>
</dbReference>
<name>A0ABV8DH98_9BURK</name>
<accession>A0ABV8DH98</accession>
<protein>
    <submittedName>
        <fullName evidence="1">DUF6283 family protein</fullName>
    </submittedName>
</protein>
<reference evidence="2" key="1">
    <citation type="journal article" date="2019" name="Int. J. Syst. Evol. Microbiol.">
        <title>The Global Catalogue of Microorganisms (GCM) 10K type strain sequencing project: providing services to taxonomists for standard genome sequencing and annotation.</title>
        <authorList>
            <consortium name="The Broad Institute Genomics Platform"/>
            <consortium name="The Broad Institute Genome Sequencing Center for Infectious Disease"/>
            <person name="Wu L."/>
            <person name="Ma J."/>
        </authorList>
    </citation>
    <scope>NUCLEOTIDE SEQUENCE [LARGE SCALE GENOMIC DNA]</scope>
    <source>
        <strain evidence="2">CCUG 2113</strain>
    </source>
</reference>
<dbReference type="Pfam" id="PF19800">
    <property type="entry name" value="DUF6283"/>
    <property type="match status" value="1"/>
</dbReference>
<sequence length="141" mass="15261">MHSYTFEEGPSCQGGADQTWKLLPQPCPSCPWRLDQTAKDIPGFSVAKARDLGDTCPDARGHGPDFDAKVFACHQSRVGEEFACAGWLATVGHCHPKVRLACVQGWVPEASLAPGRDWPALHANYGDVLRKLEEAADDSTA</sequence>
<dbReference type="Proteomes" id="UP001595693">
    <property type="component" value="Unassembled WGS sequence"/>
</dbReference>
<keyword evidence="2" id="KW-1185">Reference proteome</keyword>
<evidence type="ECO:0000313" key="1">
    <source>
        <dbReference type="EMBL" id="MFC3937879.1"/>
    </source>
</evidence>
<organism evidence="1 2">
    <name type="scientific">Acidovorax facilis</name>
    <dbReference type="NCBI Taxonomy" id="12917"/>
    <lineage>
        <taxon>Bacteria</taxon>
        <taxon>Pseudomonadati</taxon>
        <taxon>Pseudomonadota</taxon>
        <taxon>Betaproteobacteria</taxon>
        <taxon>Burkholderiales</taxon>
        <taxon>Comamonadaceae</taxon>
        <taxon>Acidovorax</taxon>
    </lineage>
</organism>
<dbReference type="InterPro" id="IPR046250">
    <property type="entry name" value="DUF6283"/>
</dbReference>
<gene>
    <name evidence="1" type="ORF">ACFOW3_24975</name>
</gene>
<comment type="caution">
    <text evidence="1">The sequence shown here is derived from an EMBL/GenBank/DDBJ whole genome shotgun (WGS) entry which is preliminary data.</text>
</comment>
<evidence type="ECO:0000313" key="2">
    <source>
        <dbReference type="Proteomes" id="UP001595693"/>
    </source>
</evidence>